<accession>A0A4Y2E2M6</accession>
<organism evidence="1 2">
    <name type="scientific">Araneus ventricosus</name>
    <name type="common">Orbweaver spider</name>
    <name type="synonym">Epeira ventricosa</name>
    <dbReference type="NCBI Taxonomy" id="182803"/>
    <lineage>
        <taxon>Eukaryota</taxon>
        <taxon>Metazoa</taxon>
        <taxon>Ecdysozoa</taxon>
        <taxon>Arthropoda</taxon>
        <taxon>Chelicerata</taxon>
        <taxon>Arachnida</taxon>
        <taxon>Araneae</taxon>
        <taxon>Araneomorphae</taxon>
        <taxon>Entelegynae</taxon>
        <taxon>Araneoidea</taxon>
        <taxon>Araneidae</taxon>
        <taxon>Araneus</taxon>
    </lineage>
</organism>
<dbReference type="Proteomes" id="UP000499080">
    <property type="component" value="Unassembled WGS sequence"/>
</dbReference>
<proteinExistence type="predicted"/>
<evidence type="ECO:0000313" key="2">
    <source>
        <dbReference type="Proteomes" id="UP000499080"/>
    </source>
</evidence>
<keyword evidence="2" id="KW-1185">Reference proteome</keyword>
<sequence>MHRWIIYVDLKMVCFLICQQRGYTKYPCFLCKWDRRACEKHWVQSNWLIRSDLKPGDPNILHQPLVDRKNIIFAPLHLKVGIMKQFVKALLIEGDCGIRPECEFNT</sequence>
<evidence type="ECO:0000313" key="1">
    <source>
        <dbReference type="EMBL" id="GBM22549.1"/>
    </source>
</evidence>
<comment type="caution">
    <text evidence="1">The sequence shown here is derived from an EMBL/GenBank/DDBJ whole genome shotgun (WGS) entry which is preliminary data.</text>
</comment>
<dbReference type="OrthoDB" id="7999790at2759"/>
<gene>
    <name evidence="1" type="ORF">AVEN_183979_1</name>
</gene>
<dbReference type="EMBL" id="BGPR01000481">
    <property type="protein sequence ID" value="GBM22549.1"/>
    <property type="molecule type" value="Genomic_DNA"/>
</dbReference>
<dbReference type="PANTHER" id="PTHR46114:SF1">
    <property type="entry name" value="ZAD DOMAIN-CONTAINING PROTEIN"/>
    <property type="match status" value="1"/>
</dbReference>
<dbReference type="PANTHER" id="PTHR46114">
    <property type="entry name" value="APPLE DOMAIN-CONTAINING PROTEIN"/>
    <property type="match status" value="1"/>
</dbReference>
<name>A0A4Y2E2M6_ARAVE</name>
<dbReference type="AlphaFoldDB" id="A0A4Y2E2M6"/>
<reference evidence="1 2" key="1">
    <citation type="journal article" date="2019" name="Sci. Rep.">
        <title>Orb-weaving spider Araneus ventricosus genome elucidates the spidroin gene catalogue.</title>
        <authorList>
            <person name="Kono N."/>
            <person name="Nakamura H."/>
            <person name="Ohtoshi R."/>
            <person name="Moran D.A.P."/>
            <person name="Shinohara A."/>
            <person name="Yoshida Y."/>
            <person name="Fujiwara M."/>
            <person name="Mori M."/>
            <person name="Tomita M."/>
            <person name="Arakawa K."/>
        </authorList>
    </citation>
    <scope>NUCLEOTIDE SEQUENCE [LARGE SCALE GENOMIC DNA]</scope>
</reference>
<protein>
    <submittedName>
        <fullName evidence="1">Uncharacterized protein</fullName>
    </submittedName>
</protein>